<dbReference type="GO" id="GO:0030659">
    <property type="term" value="C:cytoplasmic vesicle membrane"/>
    <property type="evidence" value="ECO:0007669"/>
    <property type="project" value="UniProtKB-SubCell"/>
</dbReference>
<protein>
    <recommendedName>
        <fullName evidence="6">Autophagy-related protein 27</fullName>
    </recommendedName>
</protein>
<keyword evidence="7" id="KW-0813">Transport</keyword>
<evidence type="ECO:0000256" key="2">
    <source>
        <dbReference type="ARBA" id="ARBA00004358"/>
    </source>
</evidence>
<evidence type="ECO:0000256" key="19">
    <source>
        <dbReference type="SAM" id="Phobius"/>
    </source>
</evidence>
<evidence type="ECO:0000256" key="3">
    <source>
        <dbReference type="ARBA" id="ARBA00004472"/>
    </source>
</evidence>
<accession>A0A9X0BI65</accession>
<evidence type="ECO:0000256" key="8">
    <source>
        <dbReference type="ARBA" id="ARBA00022692"/>
    </source>
</evidence>
<evidence type="ECO:0000256" key="1">
    <source>
        <dbReference type="ARBA" id="ARBA00004304"/>
    </source>
</evidence>
<evidence type="ECO:0000256" key="9">
    <source>
        <dbReference type="ARBA" id="ARBA00022729"/>
    </source>
</evidence>
<reference evidence="21" key="2">
    <citation type="journal article" date="2023" name="IMA Fungus">
        <title>Comparative genomic study of the Penicillium genus elucidates a diverse pangenome and 15 lateral gene transfer events.</title>
        <authorList>
            <person name="Petersen C."/>
            <person name="Sorensen T."/>
            <person name="Nielsen M.R."/>
            <person name="Sondergaard T.E."/>
            <person name="Sorensen J.L."/>
            <person name="Fitzpatrick D.A."/>
            <person name="Frisvad J.C."/>
            <person name="Nielsen K.L."/>
        </authorList>
    </citation>
    <scope>NUCLEOTIDE SEQUENCE</scope>
    <source>
        <strain evidence="21">IBT 17660</strain>
    </source>
</reference>
<evidence type="ECO:0000256" key="15">
    <source>
        <dbReference type="ARBA" id="ARBA00023136"/>
    </source>
</evidence>
<dbReference type="PANTHER" id="PTHR15071">
    <property type="entry name" value="MANNOSE-6-PHOSPHATE RECEPTOR FAMILY MEMBER"/>
    <property type="match status" value="1"/>
</dbReference>
<evidence type="ECO:0000256" key="6">
    <source>
        <dbReference type="ARBA" id="ARBA00013776"/>
    </source>
</evidence>
<name>A0A9X0BI65_9EURO</name>
<keyword evidence="12" id="KW-0072">Autophagy</keyword>
<feature type="domain" description="MRH" evidence="20">
    <location>
        <begin position="103"/>
        <end position="315"/>
    </location>
</feature>
<keyword evidence="16" id="KW-1015">Disulfide bond</keyword>
<keyword evidence="10" id="KW-0653">Protein transport</keyword>
<evidence type="ECO:0000256" key="4">
    <source>
        <dbReference type="ARBA" id="ARBA00004614"/>
    </source>
</evidence>
<dbReference type="InterPro" id="IPR044865">
    <property type="entry name" value="MRH_dom"/>
</dbReference>
<evidence type="ECO:0000256" key="16">
    <source>
        <dbReference type="ARBA" id="ARBA00023157"/>
    </source>
</evidence>
<evidence type="ECO:0000313" key="21">
    <source>
        <dbReference type="EMBL" id="KAJ5465643.1"/>
    </source>
</evidence>
<evidence type="ECO:0000256" key="13">
    <source>
        <dbReference type="ARBA" id="ARBA00023034"/>
    </source>
</evidence>
<feature type="compositionally biased region" description="Basic and acidic residues" evidence="18">
    <location>
        <begin position="264"/>
        <end position="275"/>
    </location>
</feature>
<keyword evidence="8 19" id="KW-0812">Transmembrane</keyword>
<dbReference type="Proteomes" id="UP001147760">
    <property type="component" value="Unassembled WGS sequence"/>
</dbReference>
<dbReference type="PROSITE" id="PS51914">
    <property type="entry name" value="MRH"/>
    <property type="match status" value="1"/>
</dbReference>
<dbReference type="GO" id="GO:0000139">
    <property type="term" value="C:Golgi membrane"/>
    <property type="evidence" value="ECO:0007669"/>
    <property type="project" value="UniProtKB-SubCell"/>
</dbReference>
<keyword evidence="22" id="KW-1185">Reference proteome</keyword>
<dbReference type="Pfam" id="PF09451">
    <property type="entry name" value="ATG27"/>
    <property type="match status" value="1"/>
</dbReference>
<dbReference type="GO" id="GO:0031966">
    <property type="term" value="C:mitochondrial membrane"/>
    <property type="evidence" value="ECO:0007669"/>
    <property type="project" value="UniProtKB-SubCell"/>
</dbReference>
<evidence type="ECO:0000259" key="20">
    <source>
        <dbReference type="PROSITE" id="PS51914"/>
    </source>
</evidence>
<dbReference type="GO" id="GO:0006914">
    <property type="term" value="P:autophagy"/>
    <property type="evidence" value="ECO:0007669"/>
    <property type="project" value="UniProtKB-KW"/>
</dbReference>
<evidence type="ECO:0000256" key="10">
    <source>
        <dbReference type="ARBA" id="ARBA00022927"/>
    </source>
</evidence>
<dbReference type="Gene3D" id="2.70.130.10">
    <property type="entry name" value="Mannose-6-phosphate receptor binding domain"/>
    <property type="match status" value="1"/>
</dbReference>
<proteinExistence type="inferred from homology"/>
<dbReference type="SUPFAM" id="SSF50911">
    <property type="entry name" value="Mannose 6-phosphate receptor domain"/>
    <property type="match status" value="1"/>
</dbReference>
<keyword evidence="17" id="KW-0968">Cytoplasmic vesicle</keyword>
<dbReference type="GO" id="GO:0034045">
    <property type="term" value="C:phagophore assembly site membrane"/>
    <property type="evidence" value="ECO:0007669"/>
    <property type="project" value="UniProtKB-SubCell"/>
</dbReference>
<keyword evidence="9" id="KW-0732">Signal</keyword>
<sequence>CQNTATGETKHLRRDNPVIVTFQPQGPRTRITRSLQSRFYCTGHTFPVYRAPSRAKALSQLSSALSTLRDPASATVLKMRIQSNGVSLLLSAVLPSLASASGFDCANINVGNYKYDLSPLKGVHVLNTTVETPDNVTSTTYRLNICNTLKSSAQYDKYGAEISCGTNKNICAFVHRAEKDGSGVDIFPFPIVDLEAAGEASKSPELKRLKDIDPETEGLRVKLEGGTYKENSKDKKGKKAGAIIEFQCDHERSGLEGLDTMADPESKERRRRADGGEGAASSNSSSSLQIKRAGLVDDDTYILELDWRTKYACDEYEKDKGDTPSSKSWGFFTWLIIIAFLIIAAYLIFGSWLNYNRYGARGWDLLPHGDTIRDIPYIFQDWLRRVVNTLQGAGSRGGYNFGDRREHLHIMFTFTQGLPYCYFASIVELVRTLAIQIYSFLAPVGAARNPGKHWWGYYMGNE</sequence>
<evidence type="ECO:0000256" key="5">
    <source>
        <dbReference type="ARBA" id="ARBA00005363"/>
    </source>
</evidence>
<keyword evidence="14" id="KW-0496">Mitochondrion</keyword>
<evidence type="ECO:0000256" key="17">
    <source>
        <dbReference type="ARBA" id="ARBA00023329"/>
    </source>
</evidence>
<organism evidence="21 22">
    <name type="scientific">Penicillium desertorum</name>
    <dbReference type="NCBI Taxonomy" id="1303715"/>
    <lineage>
        <taxon>Eukaryota</taxon>
        <taxon>Fungi</taxon>
        <taxon>Dikarya</taxon>
        <taxon>Ascomycota</taxon>
        <taxon>Pezizomycotina</taxon>
        <taxon>Eurotiomycetes</taxon>
        <taxon>Eurotiomycetidae</taxon>
        <taxon>Eurotiales</taxon>
        <taxon>Aspergillaceae</taxon>
        <taxon>Penicillium</taxon>
    </lineage>
</organism>
<evidence type="ECO:0000256" key="7">
    <source>
        <dbReference type="ARBA" id="ARBA00022448"/>
    </source>
</evidence>
<reference evidence="21" key="1">
    <citation type="submission" date="2022-12" db="EMBL/GenBank/DDBJ databases">
        <authorList>
            <person name="Petersen C."/>
        </authorList>
    </citation>
    <scope>NUCLEOTIDE SEQUENCE</scope>
    <source>
        <strain evidence="21">IBT 17660</strain>
    </source>
</reference>
<dbReference type="PANTHER" id="PTHR15071:SF13">
    <property type="entry name" value="AUTOPHAGY-RELATED PROTEIN 27"/>
    <property type="match status" value="1"/>
</dbReference>
<comment type="caution">
    <text evidence="21">The sequence shown here is derived from an EMBL/GenBank/DDBJ whole genome shotgun (WGS) entry which is preliminary data.</text>
</comment>
<dbReference type="GO" id="GO:0015031">
    <property type="term" value="P:protein transport"/>
    <property type="evidence" value="ECO:0007669"/>
    <property type="project" value="UniProtKB-KW"/>
</dbReference>
<dbReference type="AlphaFoldDB" id="A0A9X0BI65"/>
<evidence type="ECO:0000313" key="22">
    <source>
        <dbReference type="Proteomes" id="UP001147760"/>
    </source>
</evidence>
<dbReference type="InterPro" id="IPR018939">
    <property type="entry name" value="Autophagy-rel_prot_27"/>
</dbReference>
<feature type="transmembrane region" description="Helical" evidence="19">
    <location>
        <begin position="329"/>
        <end position="349"/>
    </location>
</feature>
<dbReference type="InterPro" id="IPR009011">
    <property type="entry name" value="Man6P_isomerase_rcpt-bd_dom_sf"/>
</dbReference>
<dbReference type="EMBL" id="JAPWDO010000006">
    <property type="protein sequence ID" value="KAJ5465643.1"/>
    <property type="molecule type" value="Genomic_DNA"/>
</dbReference>
<evidence type="ECO:0000256" key="14">
    <source>
        <dbReference type="ARBA" id="ARBA00023128"/>
    </source>
</evidence>
<keyword evidence="13" id="KW-0333">Golgi apparatus</keyword>
<keyword evidence="15 19" id="KW-0472">Membrane</keyword>
<comment type="subcellular location">
    <subcellularLocation>
        <location evidence="2">Cytoplasmic vesicle membrane</location>
        <topology evidence="2">Single-pass type I membrane protein</topology>
    </subcellularLocation>
    <subcellularLocation>
        <location evidence="4">Golgi apparatus membrane</location>
        <topology evidence="4">Single-pass type I membrane protein</topology>
    </subcellularLocation>
    <subcellularLocation>
        <location evidence="1">Mitochondrion membrane</location>
        <topology evidence="1">Single-pass membrane protein</topology>
    </subcellularLocation>
    <subcellularLocation>
        <location evidence="3">Preautophagosomal structure membrane</location>
        <topology evidence="3">Single-pass type I membrane protein</topology>
    </subcellularLocation>
</comment>
<evidence type="ECO:0000256" key="11">
    <source>
        <dbReference type="ARBA" id="ARBA00022989"/>
    </source>
</evidence>
<keyword evidence="11 19" id="KW-1133">Transmembrane helix</keyword>
<feature type="region of interest" description="Disordered" evidence="18">
    <location>
        <begin position="255"/>
        <end position="285"/>
    </location>
</feature>
<evidence type="ECO:0000256" key="18">
    <source>
        <dbReference type="SAM" id="MobiDB-lite"/>
    </source>
</evidence>
<comment type="similarity">
    <text evidence="5">Belongs to the ATG27 family.</text>
</comment>
<dbReference type="OrthoDB" id="29460at2759"/>
<evidence type="ECO:0000256" key="12">
    <source>
        <dbReference type="ARBA" id="ARBA00023006"/>
    </source>
</evidence>
<feature type="non-terminal residue" evidence="21">
    <location>
        <position position="462"/>
    </location>
</feature>
<gene>
    <name evidence="21" type="ORF">N7530_009430</name>
</gene>